<protein>
    <submittedName>
        <fullName evidence="2">Uncharacterized protein</fullName>
    </submittedName>
</protein>
<gene>
    <name evidence="2" type="ORF">J2S43_000936</name>
</gene>
<name>A0ABT9MM11_9ACTN</name>
<evidence type="ECO:0000313" key="2">
    <source>
        <dbReference type="EMBL" id="MDP9792424.1"/>
    </source>
</evidence>
<accession>A0ABT9MM11</accession>
<reference evidence="2 3" key="1">
    <citation type="submission" date="2023-07" db="EMBL/GenBank/DDBJ databases">
        <title>Sequencing the genomes of 1000 actinobacteria strains.</title>
        <authorList>
            <person name="Klenk H.-P."/>
        </authorList>
    </citation>
    <scope>NUCLEOTIDE SEQUENCE [LARGE SCALE GENOMIC DNA]</scope>
    <source>
        <strain evidence="2 3">DSM 44710</strain>
    </source>
</reference>
<dbReference type="RefSeq" id="WP_306827314.1">
    <property type="nucleotide sequence ID" value="NZ_JAUSRA010000001.1"/>
</dbReference>
<comment type="caution">
    <text evidence="2">The sequence shown here is derived from an EMBL/GenBank/DDBJ whole genome shotgun (WGS) entry which is preliminary data.</text>
</comment>
<evidence type="ECO:0000256" key="1">
    <source>
        <dbReference type="SAM" id="MobiDB-lite"/>
    </source>
</evidence>
<evidence type="ECO:0000313" key="3">
    <source>
        <dbReference type="Proteomes" id="UP001240984"/>
    </source>
</evidence>
<dbReference type="EMBL" id="JAUSRA010000001">
    <property type="protein sequence ID" value="MDP9792424.1"/>
    <property type="molecule type" value="Genomic_DNA"/>
</dbReference>
<organism evidence="2 3">
    <name type="scientific">Catenuloplanes nepalensis</name>
    <dbReference type="NCBI Taxonomy" id="587533"/>
    <lineage>
        <taxon>Bacteria</taxon>
        <taxon>Bacillati</taxon>
        <taxon>Actinomycetota</taxon>
        <taxon>Actinomycetes</taxon>
        <taxon>Micromonosporales</taxon>
        <taxon>Micromonosporaceae</taxon>
        <taxon>Catenuloplanes</taxon>
    </lineage>
</organism>
<dbReference type="Proteomes" id="UP001240984">
    <property type="component" value="Unassembled WGS sequence"/>
</dbReference>
<proteinExistence type="predicted"/>
<feature type="region of interest" description="Disordered" evidence="1">
    <location>
        <begin position="124"/>
        <end position="148"/>
    </location>
</feature>
<feature type="compositionally biased region" description="Basic and acidic residues" evidence="1">
    <location>
        <begin position="124"/>
        <end position="133"/>
    </location>
</feature>
<keyword evidence="3" id="KW-1185">Reference proteome</keyword>
<sequence>MLTALATATGPMLVDELAAALAWPLDLLQAALEHADARPDLGGLLTLRRTAPHTYTVSPRPDVRTGDQCTAVLNTADQSQPLTVGQANALLSAIINHGAPHPDHGPAGHHGPASELRRRGILHADHRPDRGCRPADLSRLPPRPTGYAKGRSAVAARWGSCGEIGAA</sequence>